<protein>
    <recommendedName>
        <fullName evidence="2">Antitoxin</fullName>
    </recommendedName>
</protein>
<proteinExistence type="inferred from homology"/>
<reference evidence="4" key="2">
    <citation type="submission" date="2021-04" db="EMBL/GenBank/DDBJ databases">
        <title>Complete Genome and methylome analysis of Thiothrix fructosivorans ATCC 49748.</title>
        <authorList>
            <person name="Fomenkov A."/>
            <person name="Sun L."/>
            <person name="Vincze T."/>
            <person name="Grabovich M.Y."/>
            <person name="Roberts R.J."/>
        </authorList>
    </citation>
    <scope>NUCLEOTIDE SEQUENCE</scope>
    <source>
        <strain evidence="4">ATCC 49748</strain>
    </source>
</reference>
<comment type="function">
    <text evidence="2">Antitoxin component of a type II toxin-antitoxin (TA) system.</text>
</comment>
<sequence length="81" mass="9444">MMQWRLADAKNRFSEVVNRALHEGPQQVSRRDSSVVVISLQEYQRLTGKRTSFKRFLLDHSPSLEGLDLSRDKSPMREVDL</sequence>
<evidence type="ECO:0000313" key="4">
    <source>
        <dbReference type="EMBL" id="QTX09801.1"/>
    </source>
</evidence>
<keyword evidence="5" id="KW-1185">Reference proteome</keyword>
<dbReference type="AlphaFoldDB" id="A0A8B0SF46"/>
<dbReference type="InterPro" id="IPR006442">
    <property type="entry name" value="Antitoxin_Phd/YefM"/>
</dbReference>
<dbReference type="Gene3D" id="3.40.1620.10">
    <property type="entry name" value="YefM-like domain"/>
    <property type="match status" value="1"/>
</dbReference>
<dbReference type="InterPro" id="IPR036165">
    <property type="entry name" value="YefM-like_sf"/>
</dbReference>
<dbReference type="RefSeq" id="WP_207252701.1">
    <property type="nucleotide sequence ID" value="NZ_JAFMPM010000008.1"/>
</dbReference>
<accession>A0A8B0SF46</accession>
<organism evidence="4">
    <name type="scientific">Thiothrix fructosivorans</name>
    <dbReference type="NCBI Taxonomy" id="111770"/>
    <lineage>
        <taxon>Bacteria</taxon>
        <taxon>Pseudomonadati</taxon>
        <taxon>Pseudomonadota</taxon>
        <taxon>Gammaproteobacteria</taxon>
        <taxon>Thiotrichales</taxon>
        <taxon>Thiotrichaceae</taxon>
        <taxon>Thiothrix</taxon>
    </lineage>
</organism>
<evidence type="ECO:0000313" key="5">
    <source>
        <dbReference type="Proteomes" id="UP000664466"/>
    </source>
</evidence>
<comment type="similarity">
    <text evidence="1 2">Belongs to the phD/YefM antitoxin family.</text>
</comment>
<evidence type="ECO:0000256" key="1">
    <source>
        <dbReference type="ARBA" id="ARBA00009981"/>
    </source>
</evidence>
<evidence type="ECO:0000256" key="2">
    <source>
        <dbReference type="RuleBase" id="RU362080"/>
    </source>
</evidence>
<name>A0A8B0SF46_9GAMM</name>
<dbReference type="EMBL" id="CP072748">
    <property type="protein sequence ID" value="QTX09801.1"/>
    <property type="molecule type" value="Genomic_DNA"/>
</dbReference>
<dbReference type="NCBIfam" id="TIGR01552">
    <property type="entry name" value="phd_fam"/>
    <property type="match status" value="1"/>
</dbReference>
<dbReference type="SUPFAM" id="SSF143120">
    <property type="entry name" value="YefM-like"/>
    <property type="match status" value="1"/>
</dbReference>
<gene>
    <name evidence="4" type="ORF">J1836_014445</name>
    <name evidence="3" type="ORF">J1836_19055</name>
</gene>
<evidence type="ECO:0000313" key="3">
    <source>
        <dbReference type="EMBL" id="MBO0614999.1"/>
    </source>
</evidence>
<dbReference type="Pfam" id="PF02604">
    <property type="entry name" value="PhdYeFM_antitox"/>
    <property type="match status" value="1"/>
</dbReference>
<dbReference type="Proteomes" id="UP000664466">
    <property type="component" value="Unassembled WGS sequence"/>
</dbReference>
<reference evidence="3 5" key="1">
    <citation type="submission" date="2021-03" db="EMBL/GenBank/DDBJ databases">
        <title>Draft genome and methylome analysis of Thiotrix fructosivoruns ATCC 49748.</title>
        <authorList>
            <person name="Fomenkov A."/>
            <person name="Grabovich M.Y."/>
            <person name="Roberts R.J."/>
        </authorList>
    </citation>
    <scope>NUCLEOTIDE SEQUENCE [LARGE SCALE GENOMIC DNA]</scope>
    <source>
        <strain evidence="3 5">ATCC 49748</strain>
    </source>
</reference>
<dbReference type="EMBL" id="JAFMPM010000008">
    <property type="protein sequence ID" value="MBO0614999.1"/>
    <property type="molecule type" value="Genomic_DNA"/>
</dbReference>